<evidence type="ECO:0000256" key="1">
    <source>
        <dbReference type="SAM" id="MobiDB-lite"/>
    </source>
</evidence>
<feature type="domain" description="Two component regulator three Y" evidence="2">
    <location>
        <begin position="298"/>
        <end position="357"/>
    </location>
</feature>
<proteinExistence type="predicted"/>
<evidence type="ECO:0000313" key="4">
    <source>
        <dbReference type="Proteomes" id="UP000317199"/>
    </source>
</evidence>
<keyword evidence="4" id="KW-1185">Reference proteome</keyword>
<dbReference type="AlphaFoldDB" id="A0A514BUX5"/>
<dbReference type="InterPro" id="IPR011110">
    <property type="entry name" value="Reg_prop"/>
</dbReference>
<dbReference type="SUPFAM" id="SSF63829">
    <property type="entry name" value="Calcium-dependent phosphotriesterase"/>
    <property type="match status" value="1"/>
</dbReference>
<dbReference type="Pfam" id="PF07495">
    <property type="entry name" value="Y_Y_Y"/>
    <property type="match status" value="1"/>
</dbReference>
<gene>
    <name evidence="3" type="ORF">FKV23_12620</name>
</gene>
<accession>A0A514BUX5</accession>
<evidence type="ECO:0000313" key="3">
    <source>
        <dbReference type="EMBL" id="QDH70829.1"/>
    </source>
</evidence>
<dbReference type="Gene3D" id="2.130.10.10">
    <property type="entry name" value="YVTN repeat-like/Quinoprotein amine dehydrogenase"/>
    <property type="match status" value="1"/>
</dbReference>
<dbReference type="InterPro" id="IPR011123">
    <property type="entry name" value="Y_Y_Y"/>
</dbReference>
<feature type="compositionally biased region" description="Basic residues" evidence="1">
    <location>
        <begin position="1"/>
        <end position="13"/>
    </location>
</feature>
<dbReference type="InterPro" id="IPR015943">
    <property type="entry name" value="WD40/YVTN_repeat-like_dom_sf"/>
</dbReference>
<dbReference type="InterPro" id="IPR013783">
    <property type="entry name" value="Ig-like_fold"/>
</dbReference>
<evidence type="ECO:0000259" key="2">
    <source>
        <dbReference type="Pfam" id="PF07495"/>
    </source>
</evidence>
<name>A0A514BUX5_9GAMM</name>
<organism evidence="3 4">
    <name type="scientific">Marilutibacter alkalisoli</name>
    <dbReference type="NCBI Taxonomy" id="2591633"/>
    <lineage>
        <taxon>Bacteria</taxon>
        <taxon>Pseudomonadati</taxon>
        <taxon>Pseudomonadota</taxon>
        <taxon>Gammaproteobacteria</taxon>
        <taxon>Lysobacterales</taxon>
        <taxon>Lysobacteraceae</taxon>
        <taxon>Marilutibacter</taxon>
    </lineage>
</organism>
<dbReference type="Proteomes" id="UP000317199">
    <property type="component" value="Chromosome"/>
</dbReference>
<dbReference type="Gene3D" id="2.60.40.10">
    <property type="entry name" value="Immunoglobulins"/>
    <property type="match status" value="1"/>
</dbReference>
<sequence length="402" mass="43563">MRHQPAVGSRRRALGGDGRGGLARVAGGEPKQVARWPAGGMVNMWQRRDGGFLVSAGRSTYVIGIDGEGRIAGRHRIEALQGMRINNVVEAANGGTWFVGDQGVLRLAGDEVVERWSTQEGLSSRFARALYEDAAAGTLWVGTYGGGLNRIENGQVRQYDSGNGLFDDTVSCILADDRGRLWLGGNRGVTLLPSPQTADVEIESVGYAASDGLVPAEMNGGTSSPCHRDTQGRLWFALVEGFGVIDPADVREVRAALLRPHIEHAAAAGRELDIVGSTLTLEPFTRNLEIRYTAINLSRPQETRFRFRLSGVDGDWMEAGQNRSVLYPSIPWGKHEFEVQARIAGGQWSPVPASLQIVHPQPWYQRPWIWTLAMLLGLLVLVGSTRLDGSGAAPGRPGSQRP</sequence>
<protein>
    <recommendedName>
        <fullName evidence="2">Two component regulator three Y domain-containing protein</fullName>
    </recommendedName>
</protein>
<feature type="region of interest" description="Disordered" evidence="1">
    <location>
        <begin position="1"/>
        <end position="29"/>
    </location>
</feature>
<dbReference type="Pfam" id="PF07494">
    <property type="entry name" value="Reg_prop"/>
    <property type="match status" value="1"/>
</dbReference>
<dbReference type="KEGG" id="lyj:FKV23_12620"/>
<reference evidence="3 4" key="1">
    <citation type="submission" date="2019-06" db="EMBL/GenBank/DDBJ databases">
        <title>Lysobacter alkalisoli sp. nov. isolated from saline-alkali soil.</title>
        <authorList>
            <person name="Sun J.-Q."/>
            <person name="Xu L."/>
        </authorList>
    </citation>
    <scope>NUCLEOTIDE SEQUENCE [LARGE SCALE GENOMIC DNA]</scope>
    <source>
        <strain evidence="3 4">SJ-36</strain>
    </source>
</reference>
<dbReference type="OrthoDB" id="176203at2"/>
<dbReference type="EMBL" id="CP041242">
    <property type="protein sequence ID" value="QDH70829.1"/>
    <property type="molecule type" value="Genomic_DNA"/>
</dbReference>